<keyword evidence="3" id="KW-0732">Signal</keyword>
<dbReference type="InterPro" id="IPR029058">
    <property type="entry name" value="AB_hydrolase_fold"/>
</dbReference>
<dbReference type="PANTHER" id="PTHR43248">
    <property type="entry name" value="2-SUCCINYL-6-HYDROXY-2,4-CYCLOHEXADIENE-1-CARBOXYLATE SYNTHASE"/>
    <property type="match status" value="1"/>
</dbReference>
<dbReference type="Gene3D" id="3.40.50.1820">
    <property type="entry name" value="alpha/beta hydrolase"/>
    <property type="match status" value="1"/>
</dbReference>
<gene>
    <name evidence="5" type="ORF">C7999DRAFT_33909</name>
</gene>
<evidence type="ECO:0000256" key="3">
    <source>
        <dbReference type="SAM" id="SignalP"/>
    </source>
</evidence>
<dbReference type="GO" id="GO:0016787">
    <property type="term" value="F:hydrolase activity"/>
    <property type="evidence" value="ECO:0007669"/>
    <property type="project" value="UniProtKB-KW"/>
</dbReference>
<accession>A0AAN7CP52</accession>
<feature type="signal peptide" evidence="3">
    <location>
        <begin position="1"/>
        <end position="26"/>
    </location>
</feature>
<dbReference type="SUPFAM" id="SSF53474">
    <property type="entry name" value="alpha/beta-Hydrolases"/>
    <property type="match status" value="1"/>
</dbReference>
<evidence type="ECO:0000256" key="1">
    <source>
        <dbReference type="ARBA" id="ARBA00010088"/>
    </source>
</evidence>
<dbReference type="InterPro" id="IPR051601">
    <property type="entry name" value="Serine_prot/Carboxylest_S33"/>
</dbReference>
<comment type="caution">
    <text evidence="5">The sequence shown here is derived from an EMBL/GenBank/DDBJ whole genome shotgun (WGS) entry which is preliminary data.</text>
</comment>
<reference evidence="5" key="2">
    <citation type="submission" date="2023-05" db="EMBL/GenBank/DDBJ databases">
        <authorList>
            <consortium name="Lawrence Berkeley National Laboratory"/>
            <person name="Steindorff A."/>
            <person name="Hensen N."/>
            <person name="Bonometti L."/>
            <person name="Westerberg I."/>
            <person name="Brannstrom I.O."/>
            <person name="Guillou S."/>
            <person name="Cros-Aarteil S."/>
            <person name="Calhoun S."/>
            <person name="Haridas S."/>
            <person name="Kuo A."/>
            <person name="Mondo S."/>
            <person name="Pangilinan J."/>
            <person name="Riley R."/>
            <person name="Labutti K."/>
            <person name="Andreopoulos B."/>
            <person name="Lipzen A."/>
            <person name="Chen C."/>
            <person name="Yanf M."/>
            <person name="Daum C."/>
            <person name="Ng V."/>
            <person name="Clum A."/>
            <person name="Ohm R."/>
            <person name="Martin F."/>
            <person name="Silar P."/>
            <person name="Natvig D."/>
            <person name="Lalanne C."/>
            <person name="Gautier V."/>
            <person name="Ament-Velasquez S.L."/>
            <person name="Kruys A."/>
            <person name="Hutchinson M.I."/>
            <person name="Powell A.J."/>
            <person name="Barry K."/>
            <person name="Miller A.N."/>
            <person name="Grigoriev I.V."/>
            <person name="Debuchy R."/>
            <person name="Gladieux P."/>
            <person name="Thoren M.H."/>
            <person name="Johannesson H."/>
        </authorList>
    </citation>
    <scope>NUCLEOTIDE SEQUENCE</scope>
    <source>
        <strain evidence="5">CBS 359.72</strain>
    </source>
</reference>
<protein>
    <submittedName>
        <fullName evidence="5">TAP-like protein-domain-containing protein</fullName>
    </submittedName>
</protein>
<name>A0AAN7CP52_9PEZI</name>
<dbReference type="EMBL" id="MU857693">
    <property type="protein sequence ID" value="KAK4245694.1"/>
    <property type="molecule type" value="Genomic_DNA"/>
</dbReference>
<reference evidence="5" key="1">
    <citation type="journal article" date="2023" name="Mol. Phylogenet. Evol.">
        <title>Genome-scale phylogeny and comparative genomics of the fungal order Sordariales.</title>
        <authorList>
            <person name="Hensen N."/>
            <person name="Bonometti L."/>
            <person name="Westerberg I."/>
            <person name="Brannstrom I.O."/>
            <person name="Guillou S."/>
            <person name="Cros-Aarteil S."/>
            <person name="Calhoun S."/>
            <person name="Haridas S."/>
            <person name="Kuo A."/>
            <person name="Mondo S."/>
            <person name="Pangilinan J."/>
            <person name="Riley R."/>
            <person name="LaButti K."/>
            <person name="Andreopoulos B."/>
            <person name="Lipzen A."/>
            <person name="Chen C."/>
            <person name="Yan M."/>
            <person name="Daum C."/>
            <person name="Ng V."/>
            <person name="Clum A."/>
            <person name="Steindorff A."/>
            <person name="Ohm R.A."/>
            <person name="Martin F."/>
            <person name="Silar P."/>
            <person name="Natvig D.O."/>
            <person name="Lalanne C."/>
            <person name="Gautier V."/>
            <person name="Ament-Velasquez S.L."/>
            <person name="Kruys A."/>
            <person name="Hutchinson M.I."/>
            <person name="Powell A.J."/>
            <person name="Barry K."/>
            <person name="Miller A.N."/>
            <person name="Grigoriev I.V."/>
            <person name="Debuchy R."/>
            <person name="Gladieux P."/>
            <person name="Hiltunen Thoren M."/>
            <person name="Johannesson H."/>
        </authorList>
    </citation>
    <scope>NUCLEOTIDE SEQUENCE</scope>
    <source>
        <strain evidence="5">CBS 359.72</strain>
    </source>
</reference>
<comment type="similarity">
    <text evidence="1">Belongs to the peptidase S33 family.</text>
</comment>
<evidence type="ECO:0000256" key="2">
    <source>
        <dbReference type="ARBA" id="ARBA00022801"/>
    </source>
</evidence>
<feature type="chain" id="PRO_5042960354" evidence="3">
    <location>
        <begin position="27"/>
        <end position="610"/>
    </location>
</feature>
<feature type="domain" description="Peptidase S33 tripeptidyl aminopeptidase-like C-terminal" evidence="4">
    <location>
        <begin position="479"/>
        <end position="589"/>
    </location>
</feature>
<evidence type="ECO:0000313" key="6">
    <source>
        <dbReference type="Proteomes" id="UP001303647"/>
    </source>
</evidence>
<keyword evidence="6" id="KW-1185">Reference proteome</keyword>
<keyword evidence="2" id="KW-0378">Hydrolase</keyword>
<evidence type="ECO:0000313" key="5">
    <source>
        <dbReference type="EMBL" id="KAK4245694.1"/>
    </source>
</evidence>
<dbReference type="Proteomes" id="UP001303647">
    <property type="component" value="Unassembled WGS sequence"/>
</dbReference>
<dbReference type="InterPro" id="IPR013595">
    <property type="entry name" value="Pept_S33_TAP-like_C"/>
</dbReference>
<dbReference type="Pfam" id="PF08386">
    <property type="entry name" value="Abhydrolase_4"/>
    <property type="match status" value="1"/>
</dbReference>
<sequence>MRFPPARRTLWSASTFILLLTTSATALDTSYHHLLRSRQADDSTFDWDSITPSPDLEYHPCYDNTYQCARLEVPLDWSNPNKSARAAIAIVRLPAAVPVTDPAYGGPVLYNPGGPAGPGTEIMRMAGHWLRDLFDVPGKRHYDVIGFDPRGVWRTTPRPECYGSRFDRAVADFELNRLPTVLSPTGLRMSYELNRGIGELCGEAARATGGEDSIFMHMSTATTARDMLAIVDKSHELKLRRIREETGNGSGVITSKNAVAAEDDGEKPRLQYVAISYGSILGNTFASMFPERVGRMVVDGVADTEDFNSGLRQKNMQDAEKAVDIFYRTCFDAGELCPLRQADDAGPSDIRARVNNLIRKLEEAPVAAVHNGRAYLVSSLFVREAIRQTFYNPIKKFEPLANTLAGALSSNFSLLLSDPAVISPDTRPEVCASDEVESYENTGSYLALSCGDSAAEAGDRDFAWVEANVAVVVNQSLTMGEVWATLPSQCAGWPLSPPPYAFHGPFGSAAPDGTDKTPAAPLLILSSRVDHVTPLENAYALSRMHGGSAVVVQESVGHASIISSVSSCTHSIIRDYLWTGKVPKNGTVCEVDSGCKASIPAKKCPGLIPI</sequence>
<dbReference type="AlphaFoldDB" id="A0AAN7CP52"/>
<evidence type="ECO:0000259" key="4">
    <source>
        <dbReference type="Pfam" id="PF08386"/>
    </source>
</evidence>
<dbReference type="PANTHER" id="PTHR43248:SF25">
    <property type="entry name" value="AB HYDROLASE-1 DOMAIN-CONTAINING PROTEIN-RELATED"/>
    <property type="match status" value="1"/>
</dbReference>
<proteinExistence type="inferred from homology"/>
<organism evidence="5 6">
    <name type="scientific">Corynascus novoguineensis</name>
    <dbReference type="NCBI Taxonomy" id="1126955"/>
    <lineage>
        <taxon>Eukaryota</taxon>
        <taxon>Fungi</taxon>
        <taxon>Dikarya</taxon>
        <taxon>Ascomycota</taxon>
        <taxon>Pezizomycotina</taxon>
        <taxon>Sordariomycetes</taxon>
        <taxon>Sordariomycetidae</taxon>
        <taxon>Sordariales</taxon>
        <taxon>Chaetomiaceae</taxon>
        <taxon>Corynascus</taxon>
    </lineage>
</organism>